<comment type="caution">
    <text evidence="2">The sequence shown here is derived from an EMBL/GenBank/DDBJ whole genome shotgun (WGS) entry which is preliminary data.</text>
</comment>
<evidence type="ECO:0000256" key="1">
    <source>
        <dbReference type="SAM" id="MobiDB-lite"/>
    </source>
</evidence>
<evidence type="ECO:0000313" key="3">
    <source>
        <dbReference type="Proteomes" id="UP000232453"/>
    </source>
</evidence>
<name>A0AA44ZPU2_PSEA5</name>
<evidence type="ECO:0000313" key="2">
    <source>
        <dbReference type="EMBL" id="PKB31000.1"/>
    </source>
</evidence>
<organism evidence="2 3">
    <name type="scientific">Pseudonocardia alni</name>
    <name type="common">Amycolata alni</name>
    <dbReference type="NCBI Taxonomy" id="33907"/>
    <lineage>
        <taxon>Bacteria</taxon>
        <taxon>Bacillati</taxon>
        <taxon>Actinomycetota</taxon>
        <taxon>Actinomycetes</taxon>
        <taxon>Pseudonocardiales</taxon>
        <taxon>Pseudonocardiaceae</taxon>
        <taxon>Pseudonocardia</taxon>
    </lineage>
</organism>
<gene>
    <name evidence="2" type="ORF">ATL51_2681</name>
</gene>
<proteinExistence type="predicted"/>
<accession>A0AA44ZPU2</accession>
<reference evidence="2 3" key="1">
    <citation type="submission" date="2017-11" db="EMBL/GenBank/DDBJ databases">
        <title>Sequencing the genomes of 1000 actinobacteria strains.</title>
        <authorList>
            <person name="Klenk H.-P."/>
        </authorList>
    </citation>
    <scope>NUCLEOTIDE SEQUENCE [LARGE SCALE GENOMIC DNA]</scope>
    <source>
        <strain evidence="2 3">DSM 44104</strain>
    </source>
</reference>
<dbReference type="EMBL" id="PHUJ01000003">
    <property type="protein sequence ID" value="PKB31000.1"/>
    <property type="molecule type" value="Genomic_DNA"/>
</dbReference>
<dbReference type="AlphaFoldDB" id="A0AA44ZPU2"/>
<protein>
    <submittedName>
        <fullName evidence="2">Uncharacterized protein</fullName>
    </submittedName>
</protein>
<feature type="region of interest" description="Disordered" evidence="1">
    <location>
        <begin position="1"/>
        <end position="28"/>
    </location>
</feature>
<sequence>MGAPAARGLGADEPRELPHPFPLHPGRGRGVVQQTVDGVHQGSREPLLVRRAGSPPARPTTTIGDSLSIVGVWRGGREVSGRAGVGPATDSW</sequence>
<dbReference type="Proteomes" id="UP000232453">
    <property type="component" value="Unassembled WGS sequence"/>
</dbReference>